<sequence>MKKWFVIFAIVFGAIMGGCSMISNLNAQVPSQGYQSAHFQQGRFQNLHPTVPASLSKTLAITWRFFTEIKVAAEPEQALPVSKLTRAELNALPDVGIHIIKLGHSSVLLKVNGAYWLLDPVFSERASPFSFIGPSRFHQPPISLDELPPIDKVLISHNHYDHLDKQAVKQLNAKTAQFLVPLGVEGDLRRWGINAEKIHSFDWWQEQHDQDVMVAFTPTQHFSGRGLSDANRTLWGSWVIKTAHERLYFSGDSGYFPGFKDIGERYGPFDYTLIETGAYDADWADIHMTPEQSVQAHLDLRGKIMIPIHNGTFDLAFHSWYDPLERVHSAAQQQGVVLNTPTPGEIITVNQAYLNQTWWQSLMAQVHR</sequence>
<dbReference type="Proteomes" id="UP000016480">
    <property type="component" value="Unassembled WGS sequence"/>
</dbReference>
<dbReference type="GO" id="GO:0070290">
    <property type="term" value="F:N-acylphosphatidylethanolamine-specific phospholipase D activity"/>
    <property type="evidence" value="ECO:0007669"/>
    <property type="project" value="InterPro"/>
</dbReference>
<comment type="caution">
    <text evidence="2">The sequence shown here is derived from an EMBL/GenBank/DDBJ whole genome shotgun (WGS) entry which is preliminary data.</text>
</comment>
<dbReference type="PROSITE" id="PS51257">
    <property type="entry name" value="PROKAR_LIPOPROTEIN"/>
    <property type="match status" value="1"/>
</dbReference>
<evidence type="ECO:0000313" key="2">
    <source>
        <dbReference type="EMBL" id="KAF7788012.1"/>
    </source>
</evidence>
<dbReference type="GO" id="GO:0005737">
    <property type="term" value="C:cytoplasm"/>
    <property type="evidence" value="ECO:0007669"/>
    <property type="project" value="TreeGrafter"/>
</dbReference>
<reference evidence="2 3" key="1">
    <citation type="journal article" date="2012" name="J. Bacteriol.">
        <title>Genome sequence of the cycloprodigiosin-producing bacterial strain Pseudoalteromonas rubra ATCC 29570(T).</title>
        <authorList>
            <person name="Xie B.B."/>
            <person name="Shu Y.L."/>
            <person name="Qin Q.L."/>
            <person name="Rong J.C."/>
            <person name="Zhang X.Y."/>
            <person name="Chen X.L."/>
            <person name="Zhou B.C."/>
            <person name="Zhang Y.Z."/>
        </authorList>
    </citation>
    <scope>NUCLEOTIDE SEQUENCE [LARGE SCALE GENOMIC DNA]</scope>
    <source>
        <strain evidence="2 3">DSM 6842</strain>
    </source>
</reference>
<dbReference type="InterPro" id="IPR001279">
    <property type="entry name" value="Metallo-B-lactamas"/>
</dbReference>
<name>A0A8T0CD71_9GAMM</name>
<dbReference type="GO" id="GO:0008270">
    <property type="term" value="F:zinc ion binding"/>
    <property type="evidence" value="ECO:0007669"/>
    <property type="project" value="InterPro"/>
</dbReference>
<protein>
    <recommendedName>
        <fullName evidence="1">Metallo-beta-lactamase domain-containing protein</fullName>
    </recommendedName>
</protein>
<dbReference type="InterPro" id="IPR036866">
    <property type="entry name" value="RibonucZ/Hydroxyglut_hydro"/>
</dbReference>
<accession>A0A8T0CD71</accession>
<dbReference type="Gene3D" id="3.60.15.10">
    <property type="entry name" value="Ribonuclease Z/Hydroxyacylglutathione hydrolase-like"/>
    <property type="match status" value="1"/>
</dbReference>
<gene>
    <name evidence="2" type="ORF">PRUB_a2562</name>
</gene>
<dbReference type="RefSeq" id="WP_010386879.1">
    <property type="nucleotide sequence ID" value="NZ_AHCD03000027.1"/>
</dbReference>
<proteinExistence type="predicted"/>
<organism evidence="2 3">
    <name type="scientific">Pseudoalteromonas rubra</name>
    <dbReference type="NCBI Taxonomy" id="43658"/>
    <lineage>
        <taxon>Bacteria</taxon>
        <taxon>Pseudomonadati</taxon>
        <taxon>Pseudomonadota</taxon>
        <taxon>Gammaproteobacteria</taxon>
        <taxon>Alteromonadales</taxon>
        <taxon>Pseudoalteromonadaceae</taxon>
        <taxon>Pseudoalteromonas</taxon>
    </lineage>
</organism>
<feature type="domain" description="Metallo-beta-lactamase" evidence="1">
    <location>
        <begin position="117"/>
        <end position="309"/>
    </location>
</feature>
<dbReference type="PIRSF" id="PIRSF038896">
    <property type="entry name" value="NAPE-PLD"/>
    <property type="match status" value="1"/>
</dbReference>
<evidence type="ECO:0000313" key="3">
    <source>
        <dbReference type="Proteomes" id="UP000016480"/>
    </source>
</evidence>
<evidence type="ECO:0000259" key="1">
    <source>
        <dbReference type="Pfam" id="PF12706"/>
    </source>
</evidence>
<dbReference type="PANTHER" id="PTHR15032:SF4">
    <property type="entry name" value="N-ACYL-PHOSPHATIDYLETHANOLAMINE-HYDROLYZING PHOSPHOLIPASE D"/>
    <property type="match status" value="1"/>
</dbReference>
<dbReference type="GeneID" id="61356824"/>
<dbReference type="InterPro" id="IPR024884">
    <property type="entry name" value="NAPE-PLD"/>
</dbReference>
<dbReference type="AlphaFoldDB" id="A0A8T0CD71"/>
<dbReference type="EMBL" id="AHCD03000027">
    <property type="protein sequence ID" value="KAF7788012.1"/>
    <property type="molecule type" value="Genomic_DNA"/>
</dbReference>
<dbReference type="PANTHER" id="PTHR15032">
    <property type="entry name" value="N-ACYL-PHOSPHATIDYLETHANOLAMINE-HYDROLYZING PHOSPHOLIPASE D"/>
    <property type="match status" value="1"/>
</dbReference>
<dbReference type="Pfam" id="PF12706">
    <property type="entry name" value="Lactamase_B_2"/>
    <property type="match status" value="1"/>
</dbReference>
<dbReference type="SUPFAM" id="SSF56281">
    <property type="entry name" value="Metallo-hydrolase/oxidoreductase"/>
    <property type="match status" value="1"/>
</dbReference>